<dbReference type="GO" id="GO:0036431">
    <property type="term" value="F:dCMP kinase activity"/>
    <property type="evidence" value="ECO:0007669"/>
    <property type="project" value="InterPro"/>
</dbReference>
<protein>
    <recommendedName>
        <fullName evidence="8">Cytidylate kinase</fullName>
        <shortName evidence="8">CK</shortName>
        <ecNumber evidence="8">2.7.4.25</ecNumber>
    </recommendedName>
    <alternativeName>
        <fullName evidence="8">Cytidine monophosphate kinase</fullName>
        <shortName evidence="8">CMP kinase</shortName>
    </alternativeName>
</protein>
<sequence>MSSLSRNSEKLSGKKSFVIAIDGPAASGKSTTAYLLAKKLDFLYLDTGAMYRALTWKALQEGIDLKKEDRLSEMAEKTNIEIFPKEESFGTCVFVDGKDISSLIRTPEVTRWVSVLSKVPGVREAMVKLQRKIACNRSVVAEGRDIGTVVFPEADVKIFLVASLEERARRRWKELNEKGIFCTKEEIKKELELRDKIDSEREVAPLRKAPDAFLVDNTNLDTAQTLEKILGIVKSKIKNLK</sequence>
<comment type="similarity">
    <text evidence="1 8">Belongs to the cytidylate kinase family. Type 1 subfamily.</text>
</comment>
<evidence type="ECO:0000256" key="4">
    <source>
        <dbReference type="ARBA" id="ARBA00022777"/>
    </source>
</evidence>
<evidence type="ECO:0000256" key="6">
    <source>
        <dbReference type="ARBA" id="ARBA00047615"/>
    </source>
</evidence>
<dbReference type="Pfam" id="PF02224">
    <property type="entry name" value="Cytidylate_kin"/>
    <property type="match status" value="1"/>
</dbReference>
<evidence type="ECO:0000313" key="10">
    <source>
        <dbReference type="EMBL" id="HHF99042.1"/>
    </source>
</evidence>
<dbReference type="Gene3D" id="3.40.50.300">
    <property type="entry name" value="P-loop containing nucleotide triphosphate hydrolases"/>
    <property type="match status" value="1"/>
</dbReference>
<name>A0A7V5LZD0_UNCAE</name>
<dbReference type="InterPro" id="IPR011994">
    <property type="entry name" value="Cytidylate_kinase_dom"/>
</dbReference>
<dbReference type="Proteomes" id="UP000886070">
    <property type="component" value="Unassembled WGS sequence"/>
</dbReference>
<dbReference type="InterPro" id="IPR003136">
    <property type="entry name" value="Cytidylate_kin"/>
</dbReference>
<organism evidence="10">
    <name type="scientific">Aerophobetes bacterium</name>
    <dbReference type="NCBI Taxonomy" id="2030807"/>
    <lineage>
        <taxon>Bacteria</taxon>
        <taxon>Candidatus Aerophobota</taxon>
    </lineage>
</organism>
<dbReference type="InterPro" id="IPR027417">
    <property type="entry name" value="P-loop_NTPase"/>
</dbReference>
<evidence type="ECO:0000256" key="1">
    <source>
        <dbReference type="ARBA" id="ARBA00009427"/>
    </source>
</evidence>
<dbReference type="GO" id="GO:0015949">
    <property type="term" value="P:nucleobase-containing small molecule interconversion"/>
    <property type="evidence" value="ECO:0007669"/>
    <property type="project" value="TreeGrafter"/>
</dbReference>
<dbReference type="NCBIfam" id="TIGR00017">
    <property type="entry name" value="cmk"/>
    <property type="match status" value="1"/>
</dbReference>
<reference evidence="10" key="1">
    <citation type="journal article" date="2020" name="mSystems">
        <title>Genome- and Community-Level Interaction Insights into Carbon Utilization and Element Cycling Functions of Hydrothermarchaeota in Hydrothermal Sediment.</title>
        <authorList>
            <person name="Zhou Z."/>
            <person name="Liu Y."/>
            <person name="Xu W."/>
            <person name="Pan J."/>
            <person name="Luo Z.H."/>
            <person name="Li M."/>
        </authorList>
    </citation>
    <scope>NUCLEOTIDE SEQUENCE [LARGE SCALE GENOMIC DNA]</scope>
    <source>
        <strain evidence="10">HyVt-92</strain>
    </source>
</reference>
<dbReference type="PANTHER" id="PTHR21299">
    <property type="entry name" value="CYTIDYLATE KINASE/PANTOATE-BETA-ALANINE LIGASE"/>
    <property type="match status" value="1"/>
</dbReference>
<feature type="binding site" evidence="8">
    <location>
        <begin position="23"/>
        <end position="31"/>
    </location>
    <ligand>
        <name>ATP</name>
        <dbReference type="ChEBI" id="CHEBI:30616"/>
    </ligand>
</feature>
<evidence type="ECO:0000256" key="5">
    <source>
        <dbReference type="ARBA" id="ARBA00022840"/>
    </source>
</evidence>
<dbReference type="AlphaFoldDB" id="A0A7V5LZD0"/>
<proteinExistence type="inferred from homology"/>
<evidence type="ECO:0000256" key="3">
    <source>
        <dbReference type="ARBA" id="ARBA00022741"/>
    </source>
</evidence>
<dbReference type="GO" id="GO:0005829">
    <property type="term" value="C:cytosol"/>
    <property type="evidence" value="ECO:0007669"/>
    <property type="project" value="TreeGrafter"/>
</dbReference>
<dbReference type="EMBL" id="DRTT01000167">
    <property type="protein sequence ID" value="HHF99042.1"/>
    <property type="molecule type" value="Genomic_DNA"/>
</dbReference>
<feature type="domain" description="Cytidylate kinase" evidence="9">
    <location>
        <begin position="19"/>
        <end position="234"/>
    </location>
</feature>
<keyword evidence="8" id="KW-0963">Cytoplasm</keyword>
<dbReference type="GO" id="GO:0005524">
    <property type="term" value="F:ATP binding"/>
    <property type="evidence" value="ECO:0007669"/>
    <property type="project" value="UniProtKB-UniRule"/>
</dbReference>
<evidence type="ECO:0000256" key="8">
    <source>
        <dbReference type="HAMAP-Rule" id="MF_00238"/>
    </source>
</evidence>
<dbReference type="EC" id="2.7.4.25" evidence="8"/>
<keyword evidence="3 8" id="KW-0547">Nucleotide-binding</keyword>
<dbReference type="HAMAP" id="MF_00238">
    <property type="entry name" value="Cytidyl_kinase_type1"/>
    <property type="match status" value="1"/>
</dbReference>
<accession>A0A7V5LZD0</accession>
<keyword evidence="2 8" id="KW-0808">Transferase</keyword>
<dbReference type="SUPFAM" id="SSF52540">
    <property type="entry name" value="P-loop containing nucleoside triphosphate hydrolases"/>
    <property type="match status" value="1"/>
</dbReference>
<dbReference type="GO" id="GO:0006220">
    <property type="term" value="P:pyrimidine nucleotide metabolic process"/>
    <property type="evidence" value="ECO:0007669"/>
    <property type="project" value="UniProtKB-UniRule"/>
</dbReference>
<comment type="catalytic activity">
    <reaction evidence="7 8">
        <text>CMP + ATP = CDP + ADP</text>
        <dbReference type="Rhea" id="RHEA:11600"/>
        <dbReference type="ChEBI" id="CHEBI:30616"/>
        <dbReference type="ChEBI" id="CHEBI:58069"/>
        <dbReference type="ChEBI" id="CHEBI:60377"/>
        <dbReference type="ChEBI" id="CHEBI:456216"/>
        <dbReference type="EC" id="2.7.4.25"/>
    </reaction>
</comment>
<dbReference type="PANTHER" id="PTHR21299:SF2">
    <property type="entry name" value="CYTIDYLATE KINASE"/>
    <property type="match status" value="1"/>
</dbReference>
<evidence type="ECO:0000259" key="9">
    <source>
        <dbReference type="Pfam" id="PF02224"/>
    </source>
</evidence>
<evidence type="ECO:0000256" key="2">
    <source>
        <dbReference type="ARBA" id="ARBA00022679"/>
    </source>
</evidence>
<gene>
    <name evidence="8" type="primary">cmk</name>
    <name evidence="10" type="ORF">ENL39_06125</name>
</gene>
<dbReference type="CDD" id="cd02020">
    <property type="entry name" value="CMPK"/>
    <property type="match status" value="1"/>
</dbReference>
<comment type="subcellular location">
    <subcellularLocation>
        <location evidence="8">Cytoplasm</location>
    </subcellularLocation>
</comment>
<keyword evidence="4 8" id="KW-0418">Kinase</keyword>
<evidence type="ECO:0000256" key="7">
    <source>
        <dbReference type="ARBA" id="ARBA00048478"/>
    </source>
</evidence>
<keyword evidence="5 8" id="KW-0067">ATP-binding</keyword>
<comment type="caution">
    <text evidence="10">The sequence shown here is derived from an EMBL/GenBank/DDBJ whole genome shotgun (WGS) entry which is preliminary data.</text>
</comment>
<comment type="catalytic activity">
    <reaction evidence="6 8">
        <text>dCMP + ATP = dCDP + ADP</text>
        <dbReference type="Rhea" id="RHEA:25094"/>
        <dbReference type="ChEBI" id="CHEBI:30616"/>
        <dbReference type="ChEBI" id="CHEBI:57566"/>
        <dbReference type="ChEBI" id="CHEBI:58593"/>
        <dbReference type="ChEBI" id="CHEBI:456216"/>
        <dbReference type="EC" id="2.7.4.25"/>
    </reaction>
</comment>